<feature type="domain" description="Sperm microtubule inner protein 1 C-terminal" evidence="2">
    <location>
        <begin position="52"/>
        <end position="164"/>
    </location>
</feature>
<name>A0A4D9DNE4_9SAUR</name>
<evidence type="ECO:0000313" key="3">
    <source>
        <dbReference type="EMBL" id="TFJ96483.1"/>
    </source>
</evidence>
<feature type="region of interest" description="Disordered" evidence="1">
    <location>
        <begin position="40"/>
        <end position="88"/>
    </location>
</feature>
<reference evidence="3 4" key="1">
    <citation type="submission" date="2019-04" db="EMBL/GenBank/DDBJ databases">
        <title>Draft genome of the big-headed turtle Platysternon megacephalum.</title>
        <authorList>
            <person name="Gong S."/>
        </authorList>
    </citation>
    <scope>NUCLEOTIDE SEQUENCE [LARGE SCALE GENOMIC DNA]</scope>
    <source>
        <strain evidence="3">DO16091913</strain>
        <tissue evidence="3">Muscle</tissue>
    </source>
</reference>
<dbReference type="Pfam" id="PF22589">
    <property type="entry name" value="SPMIP1"/>
    <property type="match status" value="1"/>
</dbReference>
<dbReference type="EMBL" id="QXTE01000667">
    <property type="protein sequence ID" value="TFJ96483.1"/>
    <property type="molecule type" value="Genomic_DNA"/>
</dbReference>
<evidence type="ECO:0000259" key="2">
    <source>
        <dbReference type="Pfam" id="PF22589"/>
    </source>
</evidence>
<protein>
    <submittedName>
        <fullName evidence="3">Deoxyribonuclease I-like 3</fullName>
    </submittedName>
</protein>
<organism evidence="3 4">
    <name type="scientific">Platysternon megacephalum</name>
    <name type="common">big-headed turtle</name>
    <dbReference type="NCBI Taxonomy" id="55544"/>
    <lineage>
        <taxon>Eukaryota</taxon>
        <taxon>Metazoa</taxon>
        <taxon>Chordata</taxon>
        <taxon>Craniata</taxon>
        <taxon>Vertebrata</taxon>
        <taxon>Euteleostomi</taxon>
        <taxon>Archelosauria</taxon>
        <taxon>Testudinata</taxon>
        <taxon>Testudines</taxon>
        <taxon>Cryptodira</taxon>
        <taxon>Durocryptodira</taxon>
        <taxon>Testudinoidea</taxon>
        <taxon>Platysternidae</taxon>
        <taxon>Platysternon</taxon>
    </lineage>
</organism>
<dbReference type="InterPro" id="IPR054323">
    <property type="entry name" value="SPMIP1_C"/>
</dbReference>
<comment type="caution">
    <text evidence="3">The sequence shown here is derived from an EMBL/GenBank/DDBJ whole genome shotgun (WGS) entry which is preliminary data.</text>
</comment>
<evidence type="ECO:0000313" key="4">
    <source>
        <dbReference type="Proteomes" id="UP000297703"/>
    </source>
</evidence>
<reference evidence="3 4" key="2">
    <citation type="submission" date="2019-04" db="EMBL/GenBank/DDBJ databases">
        <title>The genome sequence of big-headed turtle.</title>
        <authorList>
            <person name="Gong S."/>
        </authorList>
    </citation>
    <scope>NUCLEOTIDE SEQUENCE [LARGE SCALE GENOMIC DNA]</scope>
    <source>
        <strain evidence="3">DO16091913</strain>
        <tissue evidence="3">Muscle</tissue>
    </source>
</reference>
<dbReference type="OrthoDB" id="410807at2759"/>
<gene>
    <name evidence="3" type="ORF">DR999_PMT21731</name>
</gene>
<accession>A0A4D9DNE4</accession>
<dbReference type="STRING" id="55544.A0A4D9DNE4"/>
<dbReference type="AlphaFoldDB" id="A0A4D9DNE4"/>
<sequence>MARQLNMDTLQQDFWKEEYLKELMLRFRWHQRYGASVKARQEQLRQRRQATSEPLKLPALQSPAPVPQAERPPEEPAGGIQEGDMKPVAPEVRQQLYQGVSQDGEGRRRYLSLRTARAPEEKYYTPVTTNFVYGWQMGKVTNVYVPPSPKCRIESFFRKNGAFSLLDPRDVAM</sequence>
<evidence type="ECO:0000256" key="1">
    <source>
        <dbReference type="SAM" id="MobiDB-lite"/>
    </source>
</evidence>
<keyword evidence="4" id="KW-1185">Reference proteome</keyword>
<proteinExistence type="predicted"/>
<dbReference type="PANTHER" id="PTHR35826:SF2">
    <property type="entry name" value="PROTEIN ATP6V1FNB"/>
    <property type="match status" value="1"/>
</dbReference>
<dbReference type="PANTHER" id="PTHR35826">
    <property type="entry name" value="PROTEIN ATP6V1FNB-LIKE"/>
    <property type="match status" value="1"/>
</dbReference>
<dbReference type="Proteomes" id="UP000297703">
    <property type="component" value="Unassembled WGS sequence"/>
</dbReference>